<dbReference type="InterPro" id="IPR051145">
    <property type="entry name" value="GAS-SHBG-PROS"/>
</dbReference>
<dbReference type="PROSITE" id="PS50026">
    <property type="entry name" value="EGF_3"/>
    <property type="match status" value="1"/>
</dbReference>
<dbReference type="AlphaFoldDB" id="A0A3Q3A4Z4"/>
<dbReference type="GO" id="GO:0005576">
    <property type="term" value="C:extracellular region"/>
    <property type="evidence" value="ECO:0007669"/>
    <property type="project" value="UniProtKB-SubCell"/>
</dbReference>
<dbReference type="PROSITE" id="PS00010">
    <property type="entry name" value="ASX_HYDROXYL"/>
    <property type="match status" value="1"/>
</dbReference>
<evidence type="ECO:0000313" key="12">
    <source>
        <dbReference type="Proteomes" id="UP000264800"/>
    </source>
</evidence>
<dbReference type="InterPro" id="IPR049883">
    <property type="entry name" value="NOTCH1_EGF-like"/>
</dbReference>
<evidence type="ECO:0000256" key="2">
    <source>
        <dbReference type="ARBA" id="ARBA00022525"/>
    </source>
</evidence>
<dbReference type="InterPro" id="IPR000742">
    <property type="entry name" value="EGF"/>
</dbReference>
<dbReference type="SUPFAM" id="SSF57581">
    <property type="entry name" value="TB module/8-cys domain"/>
    <property type="match status" value="1"/>
</dbReference>
<keyword evidence="7" id="KW-0325">Glycoprotein</keyword>
<feature type="domain" description="TB" evidence="10">
    <location>
        <begin position="123"/>
        <end position="169"/>
    </location>
</feature>
<evidence type="ECO:0000313" key="11">
    <source>
        <dbReference type="Ensembl" id="ENSKMAP00000010925.1"/>
    </source>
</evidence>
<evidence type="ECO:0008006" key="13">
    <source>
        <dbReference type="Google" id="ProtNLM"/>
    </source>
</evidence>
<keyword evidence="5" id="KW-0677">Repeat</keyword>
<keyword evidence="12" id="KW-1185">Reference proteome</keyword>
<evidence type="ECO:0000256" key="8">
    <source>
        <dbReference type="PROSITE-ProRule" id="PRU00076"/>
    </source>
</evidence>
<feature type="domain" description="EGF-like" evidence="9">
    <location>
        <begin position="37"/>
        <end position="72"/>
    </location>
</feature>
<evidence type="ECO:0000256" key="6">
    <source>
        <dbReference type="ARBA" id="ARBA00023157"/>
    </source>
</evidence>
<evidence type="ECO:0000256" key="5">
    <source>
        <dbReference type="ARBA" id="ARBA00022737"/>
    </source>
</evidence>
<dbReference type="SMART" id="SM00181">
    <property type="entry name" value="EGF"/>
    <property type="match status" value="2"/>
</dbReference>
<dbReference type="InterPro" id="IPR018097">
    <property type="entry name" value="EGF_Ca-bd_CS"/>
</dbReference>
<dbReference type="PROSITE" id="PS51364">
    <property type="entry name" value="TB"/>
    <property type="match status" value="1"/>
</dbReference>
<keyword evidence="4" id="KW-0732">Signal</keyword>
<dbReference type="Pfam" id="PF00683">
    <property type="entry name" value="TB"/>
    <property type="match status" value="1"/>
</dbReference>
<evidence type="ECO:0000256" key="1">
    <source>
        <dbReference type="ARBA" id="ARBA00004613"/>
    </source>
</evidence>
<keyword evidence="6 8" id="KW-1015">Disulfide bond</keyword>
<evidence type="ECO:0000256" key="4">
    <source>
        <dbReference type="ARBA" id="ARBA00022729"/>
    </source>
</evidence>
<dbReference type="Ensembl" id="ENSKMAT00000011094.1">
    <property type="protein sequence ID" value="ENSKMAP00000010925.1"/>
    <property type="gene ID" value="ENSKMAG00000008201.1"/>
</dbReference>
<reference evidence="11" key="1">
    <citation type="submission" date="2025-08" db="UniProtKB">
        <authorList>
            <consortium name="Ensembl"/>
        </authorList>
    </citation>
    <scope>IDENTIFICATION</scope>
</reference>
<dbReference type="Pfam" id="PF07645">
    <property type="entry name" value="EGF_CA"/>
    <property type="match status" value="2"/>
</dbReference>
<accession>A0A3Q3A4Z4</accession>
<evidence type="ECO:0000259" key="10">
    <source>
        <dbReference type="PROSITE" id="PS51364"/>
    </source>
</evidence>
<dbReference type="InterPro" id="IPR001881">
    <property type="entry name" value="EGF-like_Ca-bd_dom"/>
</dbReference>
<keyword evidence="2" id="KW-0964">Secreted</keyword>
<organism evidence="11 12">
    <name type="scientific">Kryptolebias marmoratus</name>
    <name type="common">Mangrove killifish</name>
    <name type="synonym">Rivulus marmoratus</name>
    <dbReference type="NCBI Taxonomy" id="37003"/>
    <lineage>
        <taxon>Eukaryota</taxon>
        <taxon>Metazoa</taxon>
        <taxon>Chordata</taxon>
        <taxon>Craniata</taxon>
        <taxon>Vertebrata</taxon>
        <taxon>Euteleostomi</taxon>
        <taxon>Actinopterygii</taxon>
        <taxon>Neopterygii</taxon>
        <taxon>Teleostei</taxon>
        <taxon>Neoteleostei</taxon>
        <taxon>Acanthomorphata</taxon>
        <taxon>Ovalentaria</taxon>
        <taxon>Atherinomorphae</taxon>
        <taxon>Cyprinodontiformes</taxon>
        <taxon>Rivulidae</taxon>
        <taxon>Kryptolebias</taxon>
    </lineage>
</organism>
<dbReference type="Gene3D" id="2.10.25.10">
    <property type="entry name" value="Laminin"/>
    <property type="match status" value="2"/>
</dbReference>
<dbReference type="SMART" id="SM00179">
    <property type="entry name" value="EGF_CA"/>
    <property type="match status" value="2"/>
</dbReference>
<dbReference type="PANTHER" id="PTHR24040:SF13">
    <property type="entry name" value="FIBROPELLIN-1"/>
    <property type="match status" value="1"/>
</dbReference>
<feature type="disulfide bond" evidence="8">
    <location>
        <begin position="41"/>
        <end position="51"/>
    </location>
</feature>
<dbReference type="SUPFAM" id="SSF57196">
    <property type="entry name" value="EGF/Laminin"/>
    <property type="match status" value="2"/>
</dbReference>
<evidence type="ECO:0000256" key="3">
    <source>
        <dbReference type="ARBA" id="ARBA00022536"/>
    </source>
</evidence>
<name>A0A3Q3A4Z4_KRYMA</name>
<dbReference type="CDD" id="cd00054">
    <property type="entry name" value="EGF_CA"/>
    <property type="match status" value="1"/>
</dbReference>
<dbReference type="GO" id="GO:0005509">
    <property type="term" value="F:calcium ion binding"/>
    <property type="evidence" value="ECO:0007669"/>
    <property type="project" value="InterPro"/>
</dbReference>
<comment type="caution">
    <text evidence="8">Lacks conserved residue(s) required for the propagation of feature annotation.</text>
</comment>
<evidence type="ECO:0000259" key="9">
    <source>
        <dbReference type="PROSITE" id="PS50026"/>
    </source>
</evidence>
<dbReference type="Gene3D" id="3.90.290.10">
    <property type="entry name" value="TGF-beta binding (TB) domain"/>
    <property type="match status" value="1"/>
</dbReference>
<dbReference type="PANTHER" id="PTHR24040">
    <property type="entry name" value="LAMININ G-LIKE DOMAIN-CONTAINING PROTEIN"/>
    <property type="match status" value="1"/>
</dbReference>
<protein>
    <recommendedName>
        <fullName evidence="13">EGF-like domain-containing protein</fullName>
    </recommendedName>
</protein>
<keyword evidence="3 8" id="KW-0245">EGF-like domain</keyword>
<dbReference type="Proteomes" id="UP000264800">
    <property type="component" value="Unplaced"/>
</dbReference>
<dbReference type="InterPro" id="IPR036773">
    <property type="entry name" value="TB_dom_sf"/>
</dbReference>
<dbReference type="STRING" id="37003.ENSKMAP00000010925"/>
<reference evidence="11" key="2">
    <citation type="submission" date="2025-09" db="UniProtKB">
        <authorList>
            <consortium name="Ensembl"/>
        </authorList>
    </citation>
    <scope>IDENTIFICATION</scope>
</reference>
<sequence>MLMSVCKNGVCVNNIPGYSCYCSSGYVYNSMLLECVDHDECEEESCVGGLCVNTVGSYYCSCPPPLVLDDTQRNCVNASHLTVGKTPTFLLLFLGPSAFRLEIKWCRQHRADVSFRPPDENLSVCWQHVTADLLCQNPLLGAQVTFIGCCCFYGEGWGMGCALCPATDSGKHSKHPATSSCCKHGPVSDMSHVSLTS</sequence>
<proteinExistence type="predicted"/>
<dbReference type="GeneTree" id="ENSGT00940000158234"/>
<dbReference type="InterPro" id="IPR017878">
    <property type="entry name" value="TB_dom"/>
</dbReference>
<evidence type="ECO:0000256" key="7">
    <source>
        <dbReference type="ARBA" id="ARBA00023180"/>
    </source>
</evidence>
<comment type="subcellular location">
    <subcellularLocation>
        <location evidence="1">Secreted</location>
    </subcellularLocation>
</comment>
<dbReference type="OMA" id="FRLEIKW"/>
<dbReference type="FunFam" id="2.10.25.10:FF:000115">
    <property type="entry name" value="latent-transforming growth factor beta-binding protein 4 isoform X2"/>
    <property type="match status" value="1"/>
</dbReference>
<dbReference type="PROSITE" id="PS01187">
    <property type="entry name" value="EGF_CA"/>
    <property type="match status" value="1"/>
</dbReference>
<dbReference type="InterPro" id="IPR000152">
    <property type="entry name" value="EGF-type_Asp/Asn_hydroxyl_site"/>
</dbReference>